<dbReference type="Pfam" id="PF01426">
    <property type="entry name" value="BAH"/>
    <property type="match status" value="1"/>
</dbReference>
<dbReference type="PANTHER" id="PTHR31917">
    <property type="entry name" value="AGENET DOMAIN-CONTAINING PROTEIN-RELATED"/>
    <property type="match status" value="1"/>
</dbReference>
<keyword evidence="4" id="KW-1185">Reference proteome</keyword>
<comment type="caution">
    <text evidence="3">The sequence shown here is derived from an EMBL/GenBank/DDBJ whole genome shotgun (WGS) entry which is preliminary data.</text>
</comment>
<evidence type="ECO:0000313" key="4">
    <source>
        <dbReference type="Proteomes" id="UP001412067"/>
    </source>
</evidence>
<feature type="domain" description="BAH" evidence="2">
    <location>
        <begin position="156"/>
        <end position="275"/>
    </location>
</feature>
<dbReference type="SMART" id="SM00439">
    <property type="entry name" value="BAH"/>
    <property type="match status" value="1"/>
</dbReference>
<dbReference type="CDD" id="cd20405">
    <property type="entry name" value="Tudor_Agenet_AtDUF_rpt1_3"/>
    <property type="match status" value="1"/>
</dbReference>
<dbReference type="Proteomes" id="UP001412067">
    <property type="component" value="Unassembled WGS sequence"/>
</dbReference>
<sequence length="664" mass="75965">MECEAKFWVRWEEEMVPNDRGRREVRYYVLDDCGGRDLAVVGSEKSARHMTYAVPEKFFQSLIKISATASPSSVADAADAVPSDRKLRSRRQVVDWLSLLVSDSIPYGLPPMVDRYSDDEDASTAYVPTSKFSWLGSARDCRKRRKHYQSFHRNGITISVNDFVFVLMENNKRLVAYIEDLYEDMMSRNIVAARWFHKVDEVSIVLPPDTNDREIFFSLCLQDFSVECIDGLAAVLGSEDFEKFQKEALQKHSPWEPYLCRRLIDNDNVKPFDITRLQGYWSQNLLRSMYPSYLKLRLKRTADGNQNVSVSRGKGKRKPLSSSGLLGEIRNSKFSNVGNRLERNRRVADSFMKGLVKKNAVPLHQDSIGPGANVELFSQDSGMRGCWFSCVVLKRRHDKIKVQYRDVQDADEIGNLEEWVSTSRTAAPDKFGIRVLGRPIVRPCPSKKDPSSNSHEVGEAVDAWWHDGWWEGIVISSDGEEKIRVYFPGEQRVSIFSPSDLRSSQDWVENKWKRMKKRRDIASLLLSELDGEKCSEEKSSDCVTFQSPSSALPETEPIRGKENRLPRLYLAKECRPQLAKDFHDGLRWSSTRKRTHGRQLFRKEFMRSKRARFGVGQKCGRNNSGAFLMPKSLKPVDEENCKIGGESLFGAPMAALCSNLVMTR</sequence>
<dbReference type="SMART" id="SM00743">
    <property type="entry name" value="Agenet"/>
    <property type="match status" value="2"/>
</dbReference>
<dbReference type="InterPro" id="IPR008395">
    <property type="entry name" value="Agenet-like_dom"/>
</dbReference>
<name>A0ABR2M4A6_9ASPA</name>
<evidence type="ECO:0000259" key="2">
    <source>
        <dbReference type="PROSITE" id="PS51038"/>
    </source>
</evidence>
<feature type="region of interest" description="Disordered" evidence="1">
    <location>
        <begin position="305"/>
        <end position="324"/>
    </location>
</feature>
<dbReference type="InterPro" id="IPR014002">
    <property type="entry name" value="Agenet_dom_plant"/>
</dbReference>
<dbReference type="Pfam" id="PF05641">
    <property type="entry name" value="Agenet"/>
    <property type="match status" value="1"/>
</dbReference>
<dbReference type="EMBL" id="JBBWWR010000012">
    <property type="protein sequence ID" value="KAK8958878.1"/>
    <property type="molecule type" value="Genomic_DNA"/>
</dbReference>
<proteinExistence type="predicted"/>
<evidence type="ECO:0000313" key="3">
    <source>
        <dbReference type="EMBL" id="KAK8958878.1"/>
    </source>
</evidence>
<protein>
    <recommendedName>
        <fullName evidence="2">BAH domain-containing protein</fullName>
    </recommendedName>
</protein>
<dbReference type="PANTHER" id="PTHR31917:SF58">
    <property type="entry name" value="AGENET AND BROMO-ADJACENT HOMOLOGY (BAH) DOMAIN-CONTAINING PROTEIN"/>
    <property type="match status" value="1"/>
</dbReference>
<dbReference type="InterPro" id="IPR043151">
    <property type="entry name" value="BAH_sf"/>
</dbReference>
<dbReference type="Gene3D" id="2.30.30.490">
    <property type="match status" value="1"/>
</dbReference>
<accession>A0ABR2M4A6</accession>
<gene>
    <name evidence="3" type="ORF">KSP40_PGU002941</name>
</gene>
<dbReference type="InterPro" id="IPR001025">
    <property type="entry name" value="BAH_dom"/>
</dbReference>
<evidence type="ECO:0000256" key="1">
    <source>
        <dbReference type="SAM" id="MobiDB-lite"/>
    </source>
</evidence>
<organism evidence="3 4">
    <name type="scientific">Platanthera guangdongensis</name>
    <dbReference type="NCBI Taxonomy" id="2320717"/>
    <lineage>
        <taxon>Eukaryota</taxon>
        <taxon>Viridiplantae</taxon>
        <taxon>Streptophyta</taxon>
        <taxon>Embryophyta</taxon>
        <taxon>Tracheophyta</taxon>
        <taxon>Spermatophyta</taxon>
        <taxon>Magnoliopsida</taxon>
        <taxon>Liliopsida</taxon>
        <taxon>Asparagales</taxon>
        <taxon>Orchidaceae</taxon>
        <taxon>Orchidoideae</taxon>
        <taxon>Orchideae</taxon>
        <taxon>Orchidinae</taxon>
        <taxon>Platanthera</taxon>
    </lineage>
</organism>
<dbReference type="PROSITE" id="PS51038">
    <property type="entry name" value="BAH"/>
    <property type="match status" value="1"/>
</dbReference>
<reference evidence="3 4" key="1">
    <citation type="journal article" date="2022" name="Nat. Plants">
        <title>Genomes of leafy and leafless Platanthera orchids illuminate the evolution of mycoheterotrophy.</title>
        <authorList>
            <person name="Li M.H."/>
            <person name="Liu K.W."/>
            <person name="Li Z."/>
            <person name="Lu H.C."/>
            <person name="Ye Q.L."/>
            <person name="Zhang D."/>
            <person name="Wang J.Y."/>
            <person name="Li Y.F."/>
            <person name="Zhong Z.M."/>
            <person name="Liu X."/>
            <person name="Yu X."/>
            <person name="Liu D.K."/>
            <person name="Tu X.D."/>
            <person name="Liu B."/>
            <person name="Hao Y."/>
            <person name="Liao X.Y."/>
            <person name="Jiang Y.T."/>
            <person name="Sun W.H."/>
            <person name="Chen J."/>
            <person name="Chen Y.Q."/>
            <person name="Ai Y."/>
            <person name="Zhai J.W."/>
            <person name="Wu S.S."/>
            <person name="Zhou Z."/>
            <person name="Hsiao Y.Y."/>
            <person name="Wu W.L."/>
            <person name="Chen Y.Y."/>
            <person name="Lin Y.F."/>
            <person name="Hsu J.L."/>
            <person name="Li C.Y."/>
            <person name="Wang Z.W."/>
            <person name="Zhao X."/>
            <person name="Zhong W.Y."/>
            <person name="Ma X.K."/>
            <person name="Ma L."/>
            <person name="Huang J."/>
            <person name="Chen G.Z."/>
            <person name="Huang M.Z."/>
            <person name="Huang L."/>
            <person name="Peng D.H."/>
            <person name="Luo Y.B."/>
            <person name="Zou S.Q."/>
            <person name="Chen S.P."/>
            <person name="Lan S."/>
            <person name="Tsai W.C."/>
            <person name="Van de Peer Y."/>
            <person name="Liu Z.J."/>
        </authorList>
    </citation>
    <scope>NUCLEOTIDE SEQUENCE [LARGE SCALE GENOMIC DNA]</scope>
    <source>
        <strain evidence="3">Lor288</strain>
    </source>
</reference>